<proteinExistence type="predicted"/>
<dbReference type="OrthoDB" id="377733at2759"/>
<keyword evidence="2" id="KW-1185">Reference proteome</keyword>
<dbReference type="EMBL" id="KK107447">
    <property type="protein sequence ID" value="EZA50763.1"/>
    <property type="molecule type" value="Genomic_DNA"/>
</dbReference>
<accession>A0A026W430</accession>
<reference evidence="1 2" key="1">
    <citation type="journal article" date="2014" name="Curr. Biol.">
        <title>The genome of the clonal raider ant Cerapachys biroi.</title>
        <authorList>
            <person name="Oxley P.R."/>
            <person name="Ji L."/>
            <person name="Fetter-Pruneda I."/>
            <person name="McKenzie S.K."/>
            <person name="Li C."/>
            <person name="Hu H."/>
            <person name="Zhang G."/>
            <person name="Kronauer D.J."/>
        </authorList>
    </citation>
    <scope>NUCLEOTIDE SEQUENCE [LARGE SCALE GENOMIC DNA]</scope>
</reference>
<protein>
    <submittedName>
        <fullName evidence="1">Uncharacterized protein</fullName>
    </submittedName>
</protein>
<dbReference type="AlphaFoldDB" id="A0A026W430"/>
<name>A0A026W430_OOCBI</name>
<dbReference type="Proteomes" id="UP000053097">
    <property type="component" value="Unassembled WGS sequence"/>
</dbReference>
<gene>
    <name evidence="1" type="ORF">X777_10813</name>
</gene>
<sequence>MIREDETKMGSEWQNYMRGEARNGWNEIVSSPASATRIRCQKATEEEEVGLIEDL</sequence>
<evidence type="ECO:0000313" key="2">
    <source>
        <dbReference type="Proteomes" id="UP000053097"/>
    </source>
</evidence>
<evidence type="ECO:0000313" key="1">
    <source>
        <dbReference type="EMBL" id="EZA50763.1"/>
    </source>
</evidence>
<organism evidence="1 2">
    <name type="scientific">Ooceraea biroi</name>
    <name type="common">Clonal raider ant</name>
    <name type="synonym">Cerapachys biroi</name>
    <dbReference type="NCBI Taxonomy" id="2015173"/>
    <lineage>
        <taxon>Eukaryota</taxon>
        <taxon>Metazoa</taxon>
        <taxon>Ecdysozoa</taxon>
        <taxon>Arthropoda</taxon>
        <taxon>Hexapoda</taxon>
        <taxon>Insecta</taxon>
        <taxon>Pterygota</taxon>
        <taxon>Neoptera</taxon>
        <taxon>Endopterygota</taxon>
        <taxon>Hymenoptera</taxon>
        <taxon>Apocrita</taxon>
        <taxon>Aculeata</taxon>
        <taxon>Formicoidea</taxon>
        <taxon>Formicidae</taxon>
        <taxon>Dorylinae</taxon>
        <taxon>Ooceraea</taxon>
    </lineage>
</organism>